<feature type="compositionally biased region" description="Basic and acidic residues" evidence="1">
    <location>
        <begin position="58"/>
        <end position="70"/>
    </location>
</feature>
<keyword evidence="2" id="KW-0732">Signal</keyword>
<proteinExistence type="predicted"/>
<dbReference type="AlphaFoldDB" id="A0AAU3H1Y9"/>
<evidence type="ECO:0000256" key="2">
    <source>
        <dbReference type="SAM" id="SignalP"/>
    </source>
</evidence>
<reference evidence="3" key="1">
    <citation type="submission" date="2022-10" db="EMBL/GenBank/DDBJ databases">
        <title>The complete genomes of actinobacterial strains from the NBC collection.</title>
        <authorList>
            <person name="Joergensen T.S."/>
            <person name="Alvarez Arevalo M."/>
            <person name="Sterndorff E.B."/>
            <person name="Faurdal D."/>
            <person name="Vuksanovic O."/>
            <person name="Mourched A.-S."/>
            <person name="Charusanti P."/>
            <person name="Shaw S."/>
            <person name="Blin K."/>
            <person name="Weber T."/>
        </authorList>
    </citation>
    <scope>NUCLEOTIDE SEQUENCE</scope>
    <source>
        <strain evidence="3">NBC_01401</strain>
    </source>
</reference>
<accession>A0AAU3H1Y9</accession>
<feature type="chain" id="PRO_5043782616" description="Lipoprotein" evidence="2">
    <location>
        <begin position="27"/>
        <end position="156"/>
    </location>
</feature>
<organism evidence="3">
    <name type="scientific">Streptomyces sp. NBC_01401</name>
    <dbReference type="NCBI Taxonomy" id="2903854"/>
    <lineage>
        <taxon>Bacteria</taxon>
        <taxon>Bacillati</taxon>
        <taxon>Actinomycetota</taxon>
        <taxon>Actinomycetes</taxon>
        <taxon>Kitasatosporales</taxon>
        <taxon>Streptomycetaceae</taxon>
        <taxon>Streptomyces</taxon>
    </lineage>
</organism>
<feature type="compositionally biased region" description="Low complexity" evidence="1">
    <location>
        <begin position="87"/>
        <end position="96"/>
    </location>
</feature>
<protein>
    <recommendedName>
        <fullName evidence="4">Lipoprotein</fullName>
    </recommendedName>
</protein>
<feature type="compositionally biased region" description="Basic and acidic residues" evidence="1">
    <location>
        <begin position="77"/>
        <end position="86"/>
    </location>
</feature>
<evidence type="ECO:0008006" key="4">
    <source>
        <dbReference type="Google" id="ProtNLM"/>
    </source>
</evidence>
<evidence type="ECO:0000256" key="1">
    <source>
        <dbReference type="SAM" id="MobiDB-lite"/>
    </source>
</evidence>
<name>A0AAU3H1Y9_9ACTN</name>
<dbReference type="EMBL" id="CP109535">
    <property type="protein sequence ID" value="WTY99499.1"/>
    <property type="molecule type" value="Genomic_DNA"/>
</dbReference>
<feature type="compositionally biased region" description="Low complexity" evidence="1">
    <location>
        <begin position="29"/>
        <end position="49"/>
    </location>
</feature>
<gene>
    <name evidence="3" type="ORF">OG626_33640</name>
</gene>
<evidence type="ECO:0000313" key="3">
    <source>
        <dbReference type="EMBL" id="WTY99499.1"/>
    </source>
</evidence>
<dbReference type="PROSITE" id="PS51257">
    <property type="entry name" value="PROKAR_LIPOPROTEIN"/>
    <property type="match status" value="1"/>
</dbReference>
<feature type="signal peptide" evidence="2">
    <location>
        <begin position="1"/>
        <end position="26"/>
    </location>
</feature>
<sequence>MNLRPISLVLVALLGAAGCVSVPAEAERPVPSASAHPANAPAAQSSTAPTAPPAVHDALGKTDDERERTSGKNKKRKNEEAERTPARADATAPPARQEAREQPRGAAPVRPEPPAGAGTPRRAQPQQTYDMRTVCARGQGVASPEIVDLCRTRYGR</sequence>
<feature type="region of interest" description="Disordered" evidence="1">
    <location>
        <begin position="28"/>
        <end position="132"/>
    </location>
</feature>